<name>A0A2V4BLW8_9FLAO</name>
<sequence length="173" mass="20145">MTLQDWTDPQLPHDLILAKKLVCDGCNLDCTQPIPEKESAEYSAYRFTINKKYICYREAKITPTKTGQFVTLWKRNISGIIEPFDFSDTIDFVIISVRKENSFGQFIFPKAVLLQKGIFSTATKEGKRATRVYPPWDVTTSKQAQKTQEWQLDYFLELTNKVTIKLKFKELFQ</sequence>
<organism evidence="1 2">
    <name type="scientific">Flavobacterium cheongpyeongense</name>
    <dbReference type="NCBI Taxonomy" id="2212651"/>
    <lineage>
        <taxon>Bacteria</taxon>
        <taxon>Pseudomonadati</taxon>
        <taxon>Bacteroidota</taxon>
        <taxon>Flavobacteriia</taxon>
        <taxon>Flavobacteriales</taxon>
        <taxon>Flavobacteriaceae</taxon>
        <taxon>Flavobacterium</taxon>
    </lineage>
</organism>
<evidence type="ECO:0000313" key="1">
    <source>
        <dbReference type="EMBL" id="PXY39966.1"/>
    </source>
</evidence>
<dbReference type="Gene3D" id="3.40.1350.140">
    <property type="entry name" value="MepB-like"/>
    <property type="match status" value="1"/>
</dbReference>
<dbReference type="AlphaFoldDB" id="A0A2V4BLW8"/>
<keyword evidence="2" id="KW-1185">Reference proteome</keyword>
<evidence type="ECO:0000313" key="2">
    <source>
        <dbReference type="Proteomes" id="UP000247903"/>
    </source>
</evidence>
<dbReference type="Pfam" id="PF08877">
    <property type="entry name" value="MepB-like"/>
    <property type="match status" value="1"/>
</dbReference>
<protein>
    <recommendedName>
        <fullName evidence="3">MepB family protein</fullName>
    </recommendedName>
</protein>
<dbReference type="InterPro" id="IPR038231">
    <property type="entry name" value="MepB-like_sf"/>
</dbReference>
<gene>
    <name evidence="1" type="ORF">DMB65_15710</name>
</gene>
<evidence type="ECO:0008006" key="3">
    <source>
        <dbReference type="Google" id="ProtNLM"/>
    </source>
</evidence>
<proteinExistence type="predicted"/>
<reference evidence="1 2" key="1">
    <citation type="submission" date="2018-05" db="EMBL/GenBank/DDBJ databases">
        <title>Flavobacterium sp. strain IMCC34759, incomplete genome.</title>
        <authorList>
            <person name="Joung Y."/>
            <person name="Cho J."/>
        </authorList>
    </citation>
    <scope>NUCLEOTIDE SEQUENCE [LARGE SCALE GENOMIC DNA]</scope>
    <source>
        <strain evidence="1 2">IMCC34759</strain>
    </source>
</reference>
<dbReference type="EMBL" id="QJHK01000014">
    <property type="protein sequence ID" value="PXY39966.1"/>
    <property type="molecule type" value="Genomic_DNA"/>
</dbReference>
<accession>A0A2V4BLW8</accession>
<dbReference type="OrthoDB" id="4954833at2"/>
<comment type="caution">
    <text evidence="1">The sequence shown here is derived from an EMBL/GenBank/DDBJ whole genome shotgun (WGS) entry which is preliminary data.</text>
</comment>
<dbReference type="Proteomes" id="UP000247903">
    <property type="component" value="Unassembled WGS sequence"/>
</dbReference>
<dbReference type="InterPro" id="IPR011235">
    <property type="entry name" value="MepB-like"/>
</dbReference>